<evidence type="ECO:0000259" key="1">
    <source>
        <dbReference type="SMART" id="SM00563"/>
    </source>
</evidence>
<protein>
    <submittedName>
        <fullName evidence="2">Phospholipid/glycerol acyltransferase</fullName>
    </submittedName>
</protein>
<dbReference type="SMART" id="SM00563">
    <property type="entry name" value="PlsC"/>
    <property type="match status" value="1"/>
</dbReference>
<dbReference type="InterPro" id="IPR002123">
    <property type="entry name" value="Plipid/glycerol_acylTrfase"/>
</dbReference>
<dbReference type="AlphaFoldDB" id="A0A975TAN8"/>
<evidence type="ECO:0000313" key="2">
    <source>
        <dbReference type="EMBL" id="QXE25311.1"/>
    </source>
</evidence>
<evidence type="ECO:0000313" key="3">
    <source>
        <dbReference type="Proteomes" id="UP000683511"/>
    </source>
</evidence>
<dbReference type="GO" id="GO:0004366">
    <property type="term" value="F:glycerol-3-phosphate O-acyltransferase activity"/>
    <property type="evidence" value="ECO:0007669"/>
    <property type="project" value="TreeGrafter"/>
</dbReference>
<dbReference type="SUPFAM" id="SSF69593">
    <property type="entry name" value="Glycerol-3-phosphate (1)-acyltransferase"/>
    <property type="match status" value="1"/>
</dbReference>
<proteinExistence type="predicted"/>
<dbReference type="KEGG" id="rsin:B6N60_04025"/>
<dbReference type="EMBL" id="CP021056">
    <property type="protein sequence ID" value="QXE25311.1"/>
    <property type="molecule type" value="Genomic_DNA"/>
</dbReference>
<keyword evidence="2" id="KW-0012">Acyltransferase</keyword>
<dbReference type="Pfam" id="PF01553">
    <property type="entry name" value="Acyltransferase"/>
    <property type="match status" value="1"/>
</dbReference>
<dbReference type="GO" id="GO:0008654">
    <property type="term" value="P:phospholipid biosynthetic process"/>
    <property type="evidence" value="ECO:0007669"/>
    <property type="project" value="TreeGrafter"/>
</dbReference>
<sequence>MTDRGETVHPGKQKIPKKIYGGISEVCVAFYHQPAAALMTEFITASSIYPSKLTGKTVTSPVAESTSHVSPWLSPILYFLGRYLVLPCFFRRIHVIGQENIPRTGPVILAPTHRSRWDSLVLPYATGRFITGRDMRFMVTSSECNGIQGWFVSQMGGFAVNQKHPAIATLRHAVNLMLQKEMLVIYPEGGIFQDGNVHPLKQGVARIALSAEHNHPDLGIKVIPITINYSQPCPTWGADVMIQIGEPIQVSDYNSGHLKLDAKRLTADITHQLQQLNSKSSIMFRQFSVTEFPNSRLQTEKP</sequence>
<dbReference type="InterPro" id="IPR052744">
    <property type="entry name" value="GPAT/DAPAT"/>
</dbReference>
<keyword evidence="2" id="KW-0808">Transferase</keyword>
<organism evidence="2 3">
    <name type="scientific">Richelia sinica FACHB-800</name>
    <dbReference type="NCBI Taxonomy" id="1357546"/>
    <lineage>
        <taxon>Bacteria</taxon>
        <taxon>Bacillati</taxon>
        <taxon>Cyanobacteriota</taxon>
        <taxon>Cyanophyceae</taxon>
        <taxon>Nostocales</taxon>
        <taxon>Nostocaceae</taxon>
        <taxon>Richelia</taxon>
    </lineage>
</organism>
<dbReference type="GO" id="GO:0016287">
    <property type="term" value="F:glycerone-phosphate O-acyltransferase activity"/>
    <property type="evidence" value="ECO:0007669"/>
    <property type="project" value="TreeGrafter"/>
</dbReference>
<feature type="domain" description="Phospholipid/glycerol acyltransferase" evidence="1">
    <location>
        <begin position="107"/>
        <end position="230"/>
    </location>
</feature>
<accession>A0A975TAN8</accession>
<name>A0A975TAN8_9NOST</name>
<dbReference type="RefSeq" id="WP_390839549.1">
    <property type="nucleotide sequence ID" value="NZ_CP021056.1"/>
</dbReference>
<dbReference type="PANTHER" id="PTHR31605">
    <property type="entry name" value="GLYCEROL-3-PHOSPHATE O-ACYLTRANSFERASE 1"/>
    <property type="match status" value="1"/>
</dbReference>
<keyword evidence="3" id="KW-1185">Reference proteome</keyword>
<gene>
    <name evidence="2" type="ORF">B6N60_04025</name>
</gene>
<reference evidence="2" key="1">
    <citation type="submission" date="2017-04" db="EMBL/GenBank/DDBJ databases">
        <title>Genome deletions in a multicellular cyanobacterial endosymbiont for morphological adaptation in marine diatoms.</title>
        <authorList>
            <person name="Wang Y."/>
            <person name="Gao H."/>
            <person name="Li R."/>
            <person name="Xu X."/>
        </authorList>
    </citation>
    <scope>NUCLEOTIDE SEQUENCE</scope>
    <source>
        <strain evidence="2">FACHB 800</strain>
    </source>
</reference>
<dbReference type="Proteomes" id="UP000683511">
    <property type="component" value="Chromosome"/>
</dbReference>
<dbReference type="PANTHER" id="PTHR31605:SF0">
    <property type="entry name" value="GLYCEROL-3-PHOSPHATE O-ACYLTRANSFERASE 1"/>
    <property type="match status" value="1"/>
</dbReference>